<organism evidence="1 2">
    <name type="scientific">Bacteroides intestinalis DSM 17393</name>
    <dbReference type="NCBI Taxonomy" id="471870"/>
    <lineage>
        <taxon>Bacteria</taxon>
        <taxon>Pseudomonadati</taxon>
        <taxon>Bacteroidota</taxon>
        <taxon>Bacteroidia</taxon>
        <taxon>Bacteroidales</taxon>
        <taxon>Bacteroidaceae</taxon>
        <taxon>Bacteroides</taxon>
    </lineage>
</organism>
<comment type="caution">
    <text evidence="1">The sequence shown here is derived from an EMBL/GenBank/DDBJ whole genome shotgun (WGS) entry which is preliminary data.</text>
</comment>
<reference evidence="1 2" key="1">
    <citation type="submission" date="2008-04" db="EMBL/GenBank/DDBJ databases">
        <title>Draft genome sequence of Bacteroides intestinalis (DSM 17393).</title>
        <authorList>
            <person name="Sudarsanam P."/>
            <person name="Ley R."/>
            <person name="Guruge J."/>
            <person name="Turnbaugh P.J."/>
            <person name="Mahowald M."/>
            <person name="Liep D."/>
            <person name="Gordon J."/>
        </authorList>
    </citation>
    <scope>NUCLEOTIDE SEQUENCE [LARGE SCALE GENOMIC DNA]</scope>
    <source>
        <strain evidence="1 2">DSM 17393</strain>
    </source>
</reference>
<name>B3CIH4_9BACE</name>
<protein>
    <submittedName>
        <fullName evidence="1">Uncharacterized protein</fullName>
    </submittedName>
</protein>
<accession>B3CIH4</accession>
<proteinExistence type="predicted"/>
<gene>
    <name evidence="1" type="ORF">BACINT_04879</name>
</gene>
<dbReference type="AlphaFoldDB" id="B3CIH4"/>
<sequence>MLAGVFHAFKTVICFLITVGYSAVQTTFTNYPNFTSATGALLFYVLKGVA</sequence>
<evidence type="ECO:0000313" key="2">
    <source>
        <dbReference type="Proteomes" id="UP000004596"/>
    </source>
</evidence>
<evidence type="ECO:0000313" key="1">
    <source>
        <dbReference type="EMBL" id="EDV05725.1"/>
    </source>
</evidence>
<dbReference type="Proteomes" id="UP000004596">
    <property type="component" value="Unassembled WGS sequence"/>
</dbReference>
<reference evidence="1 2" key="2">
    <citation type="submission" date="2008-04" db="EMBL/GenBank/DDBJ databases">
        <authorList>
            <person name="Fulton L."/>
            <person name="Clifton S."/>
            <person name="Fulton B."/>
            <person name="Xu J."/>
            <person name="Minx P."/>
            <person name="Pepin K.H."/>
            <person name="Johnson M."/>
            <person name="Thiruvilangam P."/>
            <person name="Bhonagiri V."/>
            <person name="Nash W.E."/>
            <person name="Mardis E.R."/>
            <person name="Wilson R.K."/>
        </authorList>
    </citation>
    <scope>NUCLEOTIDE SEQUENCE [LARGE SCALE GENOMIC DNA]</scope>
    <source>
        <strain evidence="1 2">DSM 17393</strain>
    </source>
</reference>
<dbReference type="EMBL" id="ABJL02000008">
    <property type="protein sequence ID" value="EDV05725.1"/>
    <property type="molecule type" value="Genomic_DNA"/>
</dbReference>